<evidence type="ECO:0000313" key="1">
    <source>
        <dbReference type="EMBL" id="CAD2180573.1"/>
    </source>
</evidence>
<gene>
    <name evidence="1" type="ORF">MENT_LOCUS32656</name>
</gene>
<accession>A0A6V7W0E2</accession>
<comment type="caution">
    <text evidence="1">The sequence shown here is derived from an EMBL/GenBank/DDBJ whole genome shotgun (WGS) entry which is preliminary data.</text>
</comment>
<dbReference type="Proteomes" id="UP000580250">
    <property type="component" value="Unassembled WGS sequence"/>
</dbReference>
<dbReference type="EMBL" id="CAJEWN010000374">
    <property type="protein sequence ID" value="CAD2180573.1"/>
    <property type="molecule type" value="Genomic_DNA"/>
</dbReference>
<sequence length="68" mass="7795">MCSDGIFYYIFSPKLNKLFIYIFSVKTPPPLVTGVVAVLKISEYILTNVRIFSLDADMAYIYSLDTFK</sequence>
<dbReference type="AlphaFoldDB" id="A0A6V7W0E2"/>
<proteinExistence type="predicted"/>
<organism evidence="1 2">
    <name type="scientific">Meloidogyne enterolobii</name>
    <name type="common">Root-knot nematode worm</name>
    <name type="synonym">Meloidogyne mayaguensis</name>
    <dbReference type="NCBI Taxonomy" id="390850"/>
    <lineage>
        <taxon>Eukaryota</taxon>
        <taxon>Metazoa</taxon>
        <taxon>Ecdysozoa</taxon>
        <taxon>Nematoda</taxon>
        <taxon>Chromadorea</taxon>
        <taxon>Rhabditida</taxon>
        <taxon>Tylenchina</taxon>
        <taxon>Tylenchomorpha</taxon>
        <taxon>Tylenchoidea</taxon>
        <taxon>Meloidogynidae</taxon>
        <taxon>Meloidogyninae</taxon>
        <taxon>Meloidogyne</taxon>
    </lineage>
</organism>
<evidence type="ECO:0000313" key="2">
    <source>
        <dbReference type="Proteomes" id="UP000580250"/>
    </source>
</evidence>
<name>A0A6V7W0E2_MELEN</name>
<protein>
    <submittedName>
        <fullName evidence="1">Uncharacterized protein</fullName>
    </submittedName>
</protein>
<reference evidence="1 2" key="1">
    <citation type="submission" date="2020-08" db="EMBL/GenBank/DDBJ databases">
        <authorList>
            <person name="Koutsovoulos G."/>
            <person name="Danchin GJ E."/>
        </authorList>
    </citation>
    <scope>NUCLEOTIDE SEQUENCE [LARGE SCALE GENOMIC DNA]</scope>
</reference>